<comment type="similarity">
    <text evidence="1 2">Belongs to the anti-sigma-factor antagonist family.</text>
</comment>
<dbReference type="InterPro" id="IPR002645">
    <property type="entry name" value="STAS_dom"/>
</dbReference>
<reference evidence="6" key="1">
    <citation type="submission" date="2023-07" db="EMBL/GenBank/DDBJ databases">
        <title>30 novel species of actinomycetes from the DSMZ collection.</title>
        <authorList>
            <person name="Nouioui I."/>
        </authorList>
    </citation>
    <scope>NUCLEOTIDE SEQUENCE [LARGE SCALE GENOMIC DNA]</scope>
    <source>
        <strain evidence="6">DSM 42041</strain>
    </source>
</reference>
<dbReference type="PROSITE" id="PS50801">
    <property type="entry name" value="STAS"/>
    <property type="match status" value="1"/>
</dbReference>
<dbReference type="InterPro" id="IPR036513">
    <property type="entry name" value="STAS_dom_sf"/>
</dbReference>
<proteinExistence type="inferred from homology"/>
<feature type="region of interest" description="Disordered" evidence="3">
    <location>
        <begin position="141"/>
        <end position="178"/>
    </location>
</feature>
<evidence type="ECO:0000256" key="3">
    <source>
        <dbReference type="SAM" id="MobiDB-lite"/>
    </source>
</evidence>
<dbReference type="SUPFAM" id="SSF52091">
    <property type="entry name" value="SpoIIaa-like"/>
    <property type="match status" value="1"/>
</dbReference>
<dbReference type="RefSeq" id="WP_311675722.1">
    <property type="nucleotide sequence ID" value="NZ_JAVREQ010000030.1"/>
</dbReference>
<name>A0ABU2NZD3_9ACTN</name>
<feature type="region of interest" description="Disordered" evidence="3">
    <location>
        <begin position="1"/>
        <end position="40"/>
    </location>
</feature>
<evidence type="ECO:0000259" key="4">
    <source>
        <dbReference type="PROSITE" id="PS50801"/>
    </source>
</evidence>
<protein>
    <recommendedName>
        <fullName evidence="2">Anti-sigma factor antagonist</fullName>
    </recommendedName>
</protein>
<dbReference type="EMBL" id="JAVREQ010000030">
    <property type="protein sequence ID" value="MDT0382114.1"/>
    <property type="molecule type" value="Genomic_DNA"/>
</dbReference>
<dbReference type="Proteomes" id="UP001183414">
    <property type="component" value="Unassembled WGS sequence"/>
</dbReference>
<feature type="domain" description="STAS" evidence="4">
    <location>
        <begin position="39"/>
        <end position="131"/>
    </location>
</feature>
<dbReference type="Gene3D" id="3.30.750.24">
    <property type="entry name" value="STAS domain"/>
    <property type="match status" value="1"/>
</dbReference>
<dbReference type="CDD" id="cd07043">
    <property type="entry name" value="STAS_anti-anti-sigma_factors"/>
    <property type="match status" value="1"/>
</dbReference>
<accession>A0ABU2NZD3</accession>
<evidence type="ECO:0000313" key="6">
    <source>
        <dbReference type="Proteomes" id="UP001183414"/>
    </source>
</evidence>
<dbReference type="PANTHER" id="PTHR33495:SF2">
    <property type="entry name" value="ANTI-SIGMA FACTOR ANTAGONIST TM_1081-RELATED"/>
    <property type="match status" value="1"/>
</dbReference>
<feature type="compositionally biased region" description="Basic and acidic residues" evidence="3">
    <location>
        <begin position="153"/>
        <end position="178"/>
    </location>
</feature>
<keyword evidence="6" id="KW-1185">Reference proteome</keyword>
<organism evidence="5 6">
    <name type="scientific">Streptomyces hazeniae</name>
    <dbReference type="NCBI Taxonomy" id="3075538"/>
    <lineage>
        <taxon>Bacteria</taxon>
        <taxon>Bacillati</taxon>
        <taxon>Actinomycetota</taxon>
        <taxon>Actinomycetes</taxon>
        <taxon>Kitasatosporales</taxon>
        <taxon>Streptomycetaceae</taxon>
        <taxon>Streptomyces</taxon>
    </lineage>
</organism>
<dbReference type="PANTHER" id="PTHR33495">
    <property type="entry name" value="ANTI-SIGMA FACTOR ANTAGONIST TM_1081-RELATED-RELATED"/>
    <property type="match status" value="1"/>
</dbReference>
<evidence type="ECO:0000256" key="2">
    <source>
        <dbReference type="RuleBase" id="RU003749"/>
    </source>
</evidence>
<dbReference type="NCBIfam" id="TIGR00377">
    <property type="entry name" value="ant_ant_sig"/>
    <property type="match status" value="1"/>
</dbReference>
<dbReference type="Pfam" id="PF01740">
    <property type="entry name" value="STAS"/>
    <property type="match status" value="1"/>
</dbReference>
<evidence type="ECO:0000256" key="1">
    <source>
        <dbReference type="ARBA" id="ARBA00009013"/>
    </source>
</evidence>
<evidence type="ECO:0000313" key="5">
    <source>
        <dbReference type="EMBL" id="MDT0382114.1"/>
    </source>
</evidence>
<comment type="caution">
    <text evidence="5">The sequence shown here is derived from an EMBL/GenBank/DDBJ whole genome shotgun (WGS) entry which is preliminary data.</text>
</comment>
<gene>
    <name evidence="5" type="ORF">RM572_25465</name>
</gene>
<sequence length="178" mass="18934">MSPPHHRTRHETPGTAEHATPAGHTTASGQERASGEAHLAVDRDVTGDVLTIRVVGAIDADTCPDLEVALTSAAEPAVRSTVLDLSRVDFADSSALHTLLAAQREHRAAGRQMVLAGPFSASLYRLFTITGTDAFFTLMDVPSLPRSDTPDGPARRDEGERSDGGHTTGEVEARTWKT</sequence>
<dbReference type="InterPro" id="IPR003658">
    <property type="entry name" value="Anti-sigma_ant"/>
</dbReference>